<dbReference type="GO" id="GO:0006338">
    <property type="term" value="P:chromatin remodeling"/>
    <property type="evidence" value="ECO:0007669"/>
    <property type="project" value="TreeGrafter"/>
</dbReference>
<evidence type="ECO:0000256" key="1">
    <source>
        <dbReference type="ARBA" id="ARBA00004123"/>
    </source>
</evidence>
<dbReference type="Gene3D" id="2.60.120.340">
    <property type="entry name" value="Nucleoplasmin core domain"/>
    <property type="match status" value="1"/>
</dbReference>
<evidence type="ECO:0000256" key="3">
    <source>
        <dbReference type="ARBA" id="ARBA00023242"/>
    </source>
</evidence>
<reference evidence="6 7" key="1">
    <citation type="journal article" date="2017" name="Gigascience">
        <title>Genome sequence of the small brown planthopper, Laodelphax striatellus.</title>
        <authorList>
            <person name="Zhu J."/>
            <person name="Jiang F."/>
            <person name="Wang X."/>
            <person name="Yang P."/>
            <person name="Bao Y."/>
            <person name="Zhao W."/>
            <person name="Wang W."/>
            <person name="Lu H."/>
            <person name="Wang Q."/>
            <person name="Cui N."/>
            <person name="Li J."/>
            <person name="Chen X."/>
            <person name="Luo L."/>
            <person name="Yu J."/>
            <person name="Kang L."/>
            <person name="Cui F."/>
        </authorList>
    </citation>
    <scope>NUCLEOTIDE SEQUENCE [LARGE SCALE GENOMIC DNA]</scope>
    <source>
        <strain evidence="6">Lst14</strain>
    </source>
</reference>
<dbReference type="GO" id="GO:0005730">
    <property type="term" value="C:nucleolus"/>
    <property type="evidence" value="ECO:0007669"/>
    <property type="project" value="TreeGrafter"/>
</dbReference>
<dbReference type="STRING" id="195883.A0A482XC25"/>
<proteinExistence type="inferred from homology"/>
<comment type="subcellular location">
    <subcellularLocation>
        <location evidence="1">Nucleus</location>
    </subcellularLocation>
</comment>
<dbReference type="GO" id="GO:0003682">
    <property type="term" value="F:chromatin binding"/>
    <property type="evidence" value="ECO:0007669"/>
    <property type="project" value="TreeGrafter"/>
</dbReference>
<feature type="domain" description="Nucleoplasmin core" evidence="5">
    <location>
        <begin position="6"/>
        <end position="114"/>
    </location>
</feature>
<dbReference type="FunCoup" id="A0A482XC25">
    <property type="interactions" value="838"/>
</dbReference>
<evidence type="ECO:0000313" key="7">
    <source>
        <dbReference type="Proteomes" id="UP000291343"/>
    </source>
</evidence>
<dbReference type="PANTHER" id="PTHR22747:SF18">
    <property type="entry name" value="GEO09167P1-RELATED"/>
    <property type="match status" value="1"/>
</dbReference>
<evidence type="ECO:0000259" key="5">
    <source>
        <dbReference type="Pfam" id="PF03066"/>
    </source>
</evidence>
<evidence type="ECO:0000256" key="4">
    <source>
        <dbReference type="SAM" id="MobiDB-lite"/>
    </source>
</evidence>
<dbReference type="GO" id="GO:0005737">
    <property type="term" value="C:cytoplasm"/>
    <property type="evidence" value="ECO:0007669"/>
    <property type="project" value="TreeGrafter"/>
</dbReference>
<dbReference type="InterPro" id="IPR036824">
    <property type="entry name" value="Nucleoplasmin_core_dom_sf"/>
</dbReference>
<dbReference type="PANTHER" id="PTHR22747">
    <property type="entry name" value="NUCLEOPLASMIN"/>
    <property type="match status" value="1"/>
</dbReference>
<name>A0A482XC25_LAOST</name>
<accession>A0A482XC25</accession>
<organism evidence="6 7">
    <name type="scientific">Laodelphax striatellus</name>
    <name type="common">Small brown planthopper</name>
    <name type="synonym">Delphax striatella</name>
    <dbReference type="NCBI Taxonomy" id="195883"/>
    <lineage>
        <taxon>Eukaryota</taxon>
        <taxon>Metazoa</taxon>
        <taxon>Ecdysozoa</taxon>
        <taxon>Arthropoda</taxon>
        <taxon>Hexapoda</taxon>
        <taxon>Insecta</taxon>
        <taxon>Pterygota</taxon>
        <taxon>Neoptera</taxon>
        <taxon>Paraneoptera</taxon>
        <taxon>Hemiptera</taxon>
        <taxon>Auchenorrhyncha</taxon>
        <taxon>Fulgoroidea</taxon>
        <taxon>Delphacidae</taxon>
        <taxon>Criomorphinae</taxon>
        <taxon>Laodelphax</taxon>
    </lineage>
</organism>
<dbReference type="InterPro" id="IPR004301">
    <property type="entry name" value="Nucleoplasmin"/>
</dbReference>
<keyword evidence="7" id="KW-1185">Reference proteome</keyword>
<protein>
    <recommendedName>
        <fullName evidence="5">Nucleoplasmin core domain-containing protein</fullName>
    </recommendedName>
</protein>
<keyword evidence="3" id="KW-0539">Nucleus</keyword>
<dbReference type="InterPro" id="IPR024057">
    <property type="entry name" value="Nucleoplasmin_core_dom"/>
</dbReference>
<dbReference type="GO" id="GO:0042393">
    <property type="term" value="F:histone binding"/>
    <property type="evidence" value="ECO:0007669"/>
    <property type="project" value="TreeGrafter"/>
</dbReference>
<feature type="region of interest" description="Disordered" evidence="4">
    <location>
        <begin position="118"/>
        <end position="192"/>
    </location>
</feature>
<dbReference type="Proteomes" id="UP000291343">
    <property type="component" value="Unassembled WGS sequence"/>
</dbReference>
<dbReference type="Pfam" id="PF03066">
    <property type="entry name" value="Nucleoplasmin"/>
    <property type="match status" value="1"/>
</dbReference>
<feature type="compositionally biased region" description="Basic and acidic residues" evidence="4">
    <location>
        <begin position="146"/>
        <end position="156"/>
    </location>
</feature>
<dbReference type="AlphaFoldDB" id="A0A482XC25"/>
<dbReference type="SUPFAM" id="SSF69203">
    <property type="entry name" value="Nucleoplasmin-like core domain"/>
    <property type="match status" value="1"/>
</dbReference>
<comment type="similarity">
    <text evidence="2">Belongs to the nucleoplasmin family.</text>
</comment>
<evidence type="ECO:0000256" key="2">
    <source>
        <dbReference type="ARBA" id="ARBA00010744"/>
    </source>
</evidence>
<evidence type="ECO:0000313" key="6">
    <source>
        <dbReference type="EMBL" id="RZF43306.1"/>
    </source>
</evidence>
<dbReference type="InParanoid" id="A0A482XC25"/>
<gene>
    <name evidence="6" type="ORF">LSTR_LSTR001567</name>
</gene>
<dbReference type="OrthoDB" id="6075101at2759"/>
<dbReference type="EMBL" id="QKKF02012754">
    <property type="protein sequence ID" value="RZF43306.1"/>
    <property type="molecule type" value="Genomic_DNA"/>
</dbReference>
<feature type="compositionally biased region" description="Acidic residues" evidence="4">
    <location>
        <begin position="122"/>
        <end position="145"/>
    </location>
</feature>
<sequence length="192" mass="21414">MTDDFFWGISLDKERKTVCWDPERDADPSDPSGGLRGEHTLLVKQIVLGPDVREGEVNVVEVEAMGYQQDMKFPIAVMKGGGPHQSVLDLLFPDYPVTFKLIKGNGPVYLLGNHSKGTGELGADDDDDDALDEELDDEDIDDLDEIAERNNIEERRRKLAQSNNSKPKAKKAKTDDENQSSPDRNSDKKAKK</sequence>
<dbReference type="GO" id="GO:0003723">
    <property type="term" value="F:RNA binding"/>
    <property type="evidence" value="ECO:0007669"/>
    <property type="project" value="TreeGrafter"/>
</dbReference>
<dbReference type="SMR" id="A0A482XC25"/>
<comment type="caution">
    <text evidence="6">The sequence shown here is derived from an EMBL/GenBank/DDBJ whole genome shotgun (WGS) entry which is preliminary data.</text>
</comment>
<dbReference type="GO" id="GO:0005654">
    <property type="term" value="C:nucleoplasm"/>
    <property type="evidence" value="ECO:0007669"/>
    <property type="project" value="TreeGrafter"/>
</dbReference>